<dbReference type="InterPro" id="IPR050519">
    <property type="entry name" value="Glycosyltransf_28_UgtP"/>
</dbReference>
<name>A0A8H8BTX7_9HELO</name>
<evidence type="ECO:0000313" key="6">
    <source>
        <dbReference type="Proteomes" id="UP000664132"/>
    </source>
</evidence>
<comment type="caution">
    <text evidence="5">The sequence shown here is derived from an EMBL/GenBank/DDBJ whole genome shotgun (WGS) entry which is preliminary data.</text>
</comment>
<evidence type="ECO:0000259" key="4">
    <source>
        <dbReference type="Pfam" id="PF06925"/>
    </source>
</evidence>
<dbReference type="OrthoDB" id="200404at2759"/>
<evidence type="ECO:0000313" key="5">
    <source>
        <dbReference type="EMBL" id="KAG4423594.1"/>
    </source>
</evidence>
<comment type="similarity">
    <text evidence="1">Belongs to the glycosyltransferase 28 family.</text>
</comment>
<dbReference type="GO" id="GO:0009247">
    <property type="term" value="P:glycolipid biosynthetic process"/>
    <property type="evidence" value="ECO:0007669"/>
    <property type="project" value="InterPro"/>
</dbReference>
<feature type="domain" description="Diacylglycerol glucosyltransferase N-terminal" evidence="4">
    <location>
        <begin position="36"/>
        <end position="193"/>
    </location>
</feature>
<evidence type="ECO:0000256" key="3">
    <source>
        <dbReference type="ARBA" id="ARBA00022679"/>
    </source>
</evidence>
<dbReference type="Proteomes" id="UP000664132">
    <property type="component" value="Unassembled WGS sequence"/>
</dbReference>
<dbReference type="PANTHER" id="PTHR43025:SF3">
    <property type="entry name" value="MONOGALACTOSYLDIACYLGLYCEROL SYNTHASE 1, CHLOROPLASTIC"/>
    <property type="match status" value="1"/>
</dbReference>
<keyword evidence="2" id="KW-0328">Glycosyltransferase</keyword>
<keyword evidence="3" id="KW-0808">Transferase</keyword>
<organism evidence="5 6">
    <name type="scientific">Cadophora malorum</name>
    <dbReference type="NCBI Taxonomy" id="108018"/>
    <lineage>
        <taxon>Eukaryota</taxon>
        <taxon>Fungi</taxon>
        <taxon>Dikarya</taxon>
        <taxon>Ascomycota</taxon>
        <taxon>Pezizomycotina</taxon>
        <taxon>Leotiomycetes</taxon>
        <taxon>Helotiales</taxon>
        <taxon>Ploettnerulaceae</taxon>
        <taxon>Cadophora</taxon>
    </lineage>
</organism>
<dbReference type="GO" id="GO:0016758">
    <property type="term" value="F:hexosyltransferase activity"/>
    <property type="evidence" value="ECO:0007669"/>
    <property type="project" value="InterPro"/>
</dbReference>
<dbReference type="AlphaFoldDB" id="A0A8H8BTX7"/>
<accession>A0A8H8BTX7</accession>
<dbReference type="GO" id="GO:0016020">
    <property type="term" value="C:membrane"/>
    <property type="evidence" value="ECO:0007669"/>
    <property type="project" value="GOC"/>
</dbReference>
<proteinExistence type="inferred from homology"/>
<dbReference type="InterPro" id="IPR009695">
    <property type="entry name" value="Diacylglyc_glucosyltr_N"/>
</dbReference>
<sequence length="242" mass="27280">MSWFPLLEDDIPLIDKPLDPTRRRILVLTGSVGAGHDSAAYELRNMLQSRGAYVEVQDYIDALPLPIRFLYKESYGPTIQYAPWAFELMFALLEYTLVQYCVIYFLGVRPSLSKVEKWVQGFDSVVSTYPVASQALGVLRSRNLLDVTTFTYLTDPAFHQTWFHNGIDVYATPYVDAISQAPKYHVEVNQVRPLVGEKFSKDTTSTRIAMRQHLGIHSTELLIVIVSGSLGIGKVSKTVSEI</sequence>
<dbReference type="Pfam" id="PF06925">
    <property type="entry name" value="MGDG_synth"/>
    <property type="match status" value="1"/>
</dbReference>
<evidence type="ECO:0000256" key="2">
    <source>
        <dbReference type="ARBA" id="ARBA00022676"/>
    </source>
</evidence>
<evidence type="ECO:0000256" key="1">
    <source>
        <dbReference type="ARBA" id="ARBA00006962"/>
    </source>
</evidence>
<protein>
    <recommendedName>
        <fullName evidence="4">Diacylglycerol glucosyltransferase N-terminal domain-containing protein</fullName>
    </recommendedName>
</protein>
<reference evidence="5" key="1">
    <citation type="submission" date="2021-02" db="EMBL/GenBank/DDBJ databases">
        <title>Genome sequence Cadophora malorum strain M34.</title>
        <authorList>
            <person name="Stefanovic E."/>
            <person name="Vu D."/>
            <person name="Scully C."/>
            <person name="Dijksterhuis J."/>
            <person name="Roader J."/>
            <person name="Houbraken J."/>
        </authorList>
    </citation>
    <scope>NUCLEOTIDE SEQUENCE</scope>
    <source>
        <strain evidence="5">M34</strain>
    </source>
</reference>
<keyword evidence="6" id="KW-1185">Reference proteome</keyword>
<gene>
    <name evidence="5" type="ORF">IFR04_003276</name>
</gene>
<dbReference type="PANTHER" id="PTHR43025">
    <property type="entry name" value="MONOGALACTOSYLDIACYLGLYCEROL SYNTHASE"/>
    <property type="match status" value="1"/>
</dbReference>
<dbReference type="EMBL" id="JAFJYH010000032">
    <property type="protein sequence ID" value="KAG4423594.1"/>
    <property type="molecule type" value="Genomic_DNA"/>
</dbReference>